<dbReference type="AlphaFoldDB" id="A0A7C9VMV4"/>
<name>A0A7C9VMV4_9PSEU</name>
<reference evidence="2 3" key="1">
    <citation type="submission" date="2020-03" db="EMBL/GenBank/DDBJ databases">
        <title>Isolation and identification of active actinomycetes.</title>
        <authorList>
            <person name="Sun X."/>
        </authorList>
    </citation>
    <scope>NUCLEOTIDE SEQUENCE [LARGE SCALE GENOMIC DNA]</scope>
    <source>
        <strain evidence="2 3">NEAU-D13</strain>
    </source>
</reference>
<keyword evidence="3" id="KW-1185">Reference proteome</keyword>
<proteinExistence type="predicted"/>
<evidence type="ECO:0000313" key="2">
    <source>
        <dbReference type="EMBL" id="NGY59994.1"/>
    </source>
</evidence>
<feature type="region of interest" description="Disordered" evidence="1">
    <location>
        <begin position="63"/>
        <end position="92"/>
    </location>
</feature>
<evidence type="ECO:0000256" key="1">
    <source>
        <dbReference type="SAM" id="MobiDB-lite"/>
    </source>
</evidence>
<organism evidence="2 3">
    <name type="scientific">Lentzea alba</name>
    <dbReference type="NCBI Taxonomy" id="2714351"/>
    <lineage>
        <taxon>Bacteria</taxon>
        <taxon>Bacillati</taxon>
        <taxon>Actinomycetota</taxon>
        <taxon>Actinomycetes</taxon>
        <taxon>Pseudonocardiales</taxon>
        <taxon>Pseudonocardiaceae</taxon>
        <taxon>Lentzea</taxon>
    </lineage>
</organism>
<feature type="region of interest" description="Disordered" evidence="1">
    <location>
        <begin position="1"/>
        <end position="21"/>
    </location>
</feature>
<gene>
    <name evidence="2" type="ORF">G7043_13780</name>
</gene>
<comment type="caution">
    <text evidence="2">The sequence shown here is derived from an EMBL/GenBank/DDBJ whole genome shotgun (WGS) entry which is preliminary data.</text>
</comment>
<accession>A0A7C9VMV4</accession>
<dbReference type="EMBL" id="JAAMPJ010000003">
    <property type="protein sequence ID" value="NGY59994.1"/>
    <property type="molecule type" value="Genomic_DNA"/>
</dbReference>
<protein>
    <submittedName>
        <fullName evidence="2">Uncharacterized protein</fullName>
    </submittedName>
</protein>
<dbReference type="Proteomes" id="UP000481360">
    <property type="component" value="Unassembled WGS sequence"/>
</dbReference>
<feature type="compositionally biased region" description="Acidic residues" evidence="1">
    <location>
        <begin position="73"/>
        <end position="89"/>
    </location>
</feature>
<sequence length="129" mass="13567">MPDSSPNYGIQQSGGVSNVGNQAVGQNARAISHGQSFTTAPATGEQLTGELMAQLMALLEHHRAELPDTAAEQADEAAAELQDELESDEPDRGVIARTLERITNLVRPVTPLVETVGELTKAVDSAFGS</sequence>
<evidence type="ECO:0000313" key="3">
    <source>
        <dbReference type="Proteomes" id="UP000481360"/>
    </source>
</evidence>